<protein>
    <recommendedName>
        <fullName evidence="1">RES domain-containing protein</fullName>
    </recommendedName>
</protein>
<gene>
    <name evidence="2" type="ordered locus">Rru_A3224</name>
</gene>
<evidence type="ECO:0000259" key="1">
    <source>
        <dbReference type="SMART" id="SM00953"/>
    </source>
</evidence>
<organism evidence="2 3">
    <name type="scientific">Rhodospirillum rubrum (strain ATCC 11170 / ATH 1.1.1 / DSM 467 / LMG 4362 / NCIMB 8255 / S1)</name>
    <dbReference type="NCBI Taxonomy" id="269796"/>
    <lineage>
        <taxon>Bacteria</taxon>
        <taxon>Pseudomonadati</taxon>
        <taxon>Pseudomonadota</taxon>
        <taxon>Alphaproteobacteria</taxon>
        <taxon>Rhodospirillales</taxon>
        <taxon>Rhodospirillaceae</taxon>
        <taxon>Rhodospirillum</taxon>
    </lineage>
</organism>
<accession>Q2RPC6</accession>
<evidence type="ECO:0000313" key="3">
    <source>
        <dbReference type="Proteomes" id="UP000001929"/>
    </source>
</evidence>
<keyword evidence="3" id="KW-1185">Reference proteome</keyword>
<proteinExistence type="predicted"/>
<dbReference type="EMBL" id="CP000230">
    <property type="protein sequence ID" value="ABC24019.1"/>
    <property type="molecule type" value="Genomic_DNA"/>
</dbReference>
<dbReference type="KEGG" id="rru:Rru_A3224"/>
<evidence type="ECO:0000313" key="2">
    <source>
        <dbReference type="EMBL" id="ABC24019.1"/>
    </source>
</evidence>
<dbReference type="eggNOG" id="ENOG502ZAMM">
    <property type="taxonomic scope" value="Bacteria"/>
</dbReference>
<dbReference type="STRING" id="269796.Rru_A3224"/>
<dbReference type="InterPro" id="IPR014914">
    <property type="entry name" value="RES_dom"/>
</dbReference>
<dbReference type="PhylomeDB" id="Q2RPC6"/>
<sequence length="220" mass="24960">MRLVDSLEEQRLLEDLIDEVKPPVPPSCRQFHYLLSTPFRYGPYPTGSRFRRAGQQDGVFYASESVETAIAELAFYRLLFFVESPGTDLPARPTDHMAFSVPCVADRLIDLTLPPLAQDEAKWVNRLDYTACQDLADIARSARIEAIRYRSVRDPDGGCNLGVLTPAALGATKPQRLETWRLFIRPTGIQVAREFPRAEREFTCADFGADPRLDPFWIRP</sequence>
<dbReference type="Proteomes" id="UP000001929">
    <property type="component" value="Chromosome"/>
</dbReference>
<dbReference type="HOGENOM" id="CLU_097447_0_0_5"/>
<feature type="domain" description="RES" evidence="1">
    <location>
        <begin position="38"/>
        <end position="175"/>
    </location>
</feature>
<reference evidence="2 3" key="1">
    <citation type="journal article" date="2011" name="Stand. Genomic Sci.">
        <title>Complete genome sequence of Rhodospirillum rubrum type strain (S1).</title>
        <authorList>
            <person name="Munk A.C."/>
            <person name="Copeland A."/>
            <person name="Lucas S."/>
            <person name="Lapidus A."/>
            <person name="Del Rio T.G."/>
            <person name="Barry K."/>
            <person name="Detter J.C."/>
            <person name="Hammon N."/>
            <person name="Israni S."/>
            <person name="Pitluck S."/>
            <person name="Brettin T."/>
            <person name="Bruce D."/>
            <person name="Han C."/>
            <person name="Tapia R."/>
            <person name="Gilna P."/>
            <person name="Schmutz J."/>
            <person name="Larimer F."/>
            <person name="Land M."/>
            <person name="Kyrpides N.C."/>
            <person name="Mavromatis K."/>
            <person name="Richardson P."/>
            <person name="Rohde M."/>
            <person name="Goker M."/>
            <person name="Klenk H.P."/>
            <person name="Zhang Y."/>
            <person name="Roberts G.P."/>
            <person name="Reslewic S."/>
            <person name="Schwartz D.C."/>
        </authorList>
    </citation>
    <scope>NUCLEOTIDE SEQUENCE [LARGE SCALE GENOMIC DNA]</scope>
    <source>
        <strain evidence="3">ATCC 11170 / ATH 1.1.1 / DSM 467 / LMG 4362 / NCIMB 8255 / S1</strain>
    </source>
</reference>
<dbReference type="EnsemblBacteria" id="ABC24019">
    <property type="protein sequence ID" value="ABC24019"/>
    <property type="gene ID" value="Rru_A3224"/>
</dbReference>
<dbReference type="PATRIC" id="fig|269796.9.peg.3339"/>
<dbReference type="AlphaFoldDB" id="Q2RPC6"/>
<dbReference type="SMART" id="SM00953">
    <property type="entry name" value="RES"/>
    <property type="match status" value="1"/>
</dbReference>
<dbReference type="Pfam" id="PF08808">
    <property type="entry name" value="RES"/>
    <property type="match status" value="1"/>
</dbReference>
<name>Q2RPC6_RHORT</name>